<dbReference type="VEuPathDB" id="AmoebaDB:NAEGRDRAFT_65290"/>
<evidence type="ECO:0000256" key="1">
    <source>
        <dbReference type="ARBA" id="ARBA00022722"/>
    </source>
</evidence>
<dbReference type="PANTHER" id="PTHR23240">
    <property type="entry name" value="DNA CROSS-LINK REPAIR PROTEIN PSO2/SNM1-RELATED"/>
    <property type="match status" value="1"/>
</dbReference>
<dbReference type="Proteomes" id="UP000006671">
    <property type="component" value="Unassembled WGS sequence"/>
</dbReference>
<feature type="compositionally biased region" description="Polar residues" evidence="4">
    <location>
        <begin position="475"/>
        <end position="487"/>
    </location>
</feature>
<keyword evidence="2" id="KW-0378">Hydrolase</keyword>
<protein>
    <submittedName>
        <fullName evidence="5">Predicted protein</fullName>
    </submittedName>
</protein>
<keyword evidence="6" id="KW-1185">Reference proteome</keyword>
<evidence type="ECO:0000256" key="4">
    <source>
        <dbReference type="SAM" id="MobiDB-lite"/>
    </source>
</evidence>
<dbReference type="PANTHER" id="PTHR23240:SF8">
    <property type="entry name" value="PROTEIN ARTEMIS"/>
    <property type="match status" value="1"/>
</dbReference>
<dbReference type="GO" id="GO:0036297">
    <property type="term" value="P:interstrand cross-link repair"/>
    <property type="evidence" value="ECO:0007669"/>
    <property type="project" value="TreeGrafter"/>
</dbReference>
<dbReference type="GeneID" id="8859737"/>
<dbReference type="OMA" id="IVCHPIT"/>
<reference evidence="5 6" key="1">
    <citation type="journal article" date="2010" name="Cell">
        <title>The genome of Naegleria gruberi illuminates early eukaryotic versatility.</title>
        <authorList>
            <person name="Fritz-Laylin L.K."/>
            <person name="Prochnik S.E."/>
            <person name="Ginger M.L."/>
            <person name="Dacks J.B."/>
            <person name="Carpenter M.L."/>
            <person name="Field M.C."/>
            <person name="Kuo A."/>
            <person name="Paredez A."/>
            <person name="Chapman J."/>
            <person name="Pham J."/>
            <person name="Shu S."/>
            <person name="Neupane R."/>
            <person name="Cipriano M."/>
            <person name="Mancuso J."/>
            <person name="Tu H."/>
            <person name="Salamov A."/>
            <person name="Lindquist E."/>
            <person name="Shapiro H."/>
            <person name="Lucas S."/>
            <person name="Grigoriev I.V."/>
            <person name="Cande W.Z."/>
            <person name="Fulton C."/>
            <person name="Rokhsar D.S."/>
            <person name="Dawson S.C."/>
        </authorList>
    </citation>
    <scope>NUCLEOTIDE SEQUENCE [LARGE SCALE GENOMIC DNA]</scope>
    <source>
        <strain evidence="5 6">NEG-M</strain>
    </source>
</reference>
<dbReference type="SUPFAM" id="SSF56281">
    <property type="entry name" value="Metallo-hydrolase/oxidoreductase"/>
    <property type="match status" value="1"/>
</dbReference>
<evidence type="ECO:0000256" key="3">
    <source>
        <dbReference type="ARBA" id="ARBA00022839"/>
    </source>
</evidence>
<name>D2V8U9_NAEGR</name>
<dbReference type="RefSeq" id="XP_002679500.1">
    <property type="nucleotide sequence ID" value="XM_002679454.1"/>
</dbReference>
<dbReference type="GO" id="GO:0006303">
    <property type="term" value="P:double-strand break repair via nonhomologous end joining"/>
    <property type="evidence" value="ECO:0007669"/>
    <property type="project" value="TreeGrafter"/>
</dbReference>
<sequence length="506" mass="58553">MNNQLQQHQFKYYQYYFLSHCHSDHFKGLDDRFFQNASASDETCIVCHPITRNLLLALYPKLDKDRILAIDLLQPTLLTVRGASSKEPKHFMCTLLSSNHCPGSCMFLFEIAKPGSPNEVESILYCGDFRDPPSDTIQYLKSKKISKVYIDDTFCDPSNFLNLPKRSDSIKELIKLIEKERAKQRAVYIALDLLGTERVLFELVSHFKTKLFCDYENLNPKRRKEIDCMKSLKENIFTRDKEKTFIRVVSKTTIKSLAELLKKEDDCPLLICISTMFLKYLNKDTRGMSSSFDRGSSTYFQDGIFKILYSFHSSHKEILKFLEQVFGSNVKEYPSIISLNPHQTSSKNNKNLLDDIRKGTSSTKVEDDSKDYGFFSDTETLFKEEHVVIKDNFLETLIEKRRSSSQRDDEELFSSLETEPYTAIPEEDLDAEKLFEEFNSQQDELVTPTTSHPITFSLMSPFTPQPPSSQKKRLNSSSNDESFNMLNLSEDDNTPKQSEKKKKKLE</sequence>
<keyword evidence="3" id="KW-0269">Exonuclease</keyword>
<dbReference type="Gene3D" id="3.40.50.12650">
    <property type="match status" value="1"/>
</dbReference>
<evidence type="ECO:0000313" key="5">
    <source>
        <dbReference type="EMBL" id="EFC46756.1"/>
    </source>
</evidence>
<feature type="region of interest" description="Disordered" evidence="4">
    <location>
        <begin position="451"/>
        <end position="506"/>
    </location>
</feature>
<dbReference type="Gene3D" id="3.60.15.10">
    <property type="entry name" value="Ribonuclease Z/Hydroxyacylglutathione hydrolase-like"/>
    <property type="match status" value="1"/>
</dbReference>
<proteinExistence type="predicted"/>
<dbReference type="OrthoDB" id="262529at2759"/>
<dbReference type="GO" id="GO:0003684">
    <property type="term" value="F:damaged DNA binding"/>
    <property type="evidence" value="ECO:0007669"/>
    <property type="project" value="TreeGrafter"/>
</dbReference>
<accession>D2V8U9</accession>
<dbReference type="InParanoid" id="D2V8U9"/>
<feature type="region of interest" description="Disordered" evidence="4">
    <location>
        <begin position="404"/>
        <end position="424"/>
    </location>
</feature>
<dbReference type="GO" id="GO:0035312">
    <property type="term" value="F:5'-3' DNA exonuclease activity"/>
    <property type="evidence" value="ECO:0007669"/>
    <property type="project" value="TreeGrafter"/>
</dbReference>
<gene>
    <name evidence="5" type="ORF">NAEGRDRAFT_65290</name>
</gene>
<dbReference type="AlphaFoldDB" id="D2V8U9"/>
<dbReference type="KEGG" id="ngr:NAEGRDRAFT_65290"/>
<organism evidence="6">
    <name type="scientific">Naegleria gruberi</name>
    <name type="common">Amoeba</name>
    <dbReference type="NCBI Taxonomy" id="5762"/>
    <lineage>
        <taxon>Eukaryota</taxon>
        <taxon>Discoba</taxon>
        <taxon>Heterolobosea</taxon>
        <taxon>Tetramitia</taxon>
        <taxon>Eutetramitia</taxon>
        <taxon>Vahlkampfiidae</taxon>
        <taxon>Naegleria</taxon>
    </lineage>
</organism>
<evidence type="ECO:0000313" key="6">
    <source>
        <dbReference type="Proteomes" id="UP000006671"/>
    </source>
</evidence>
<dbReference type="eggNOG" id="KOG1361">
    <property type="taxonomic scope" value="Eukaryota"/>
</dbReference>
<feature type="compositionally biased region" description="Polar residues" evidence="4">
    <location>
        <begin position="451"/>
        <end position="462"/>
    </location>
</feature>
<evidence type="ECO:0000256" key="2">
    <source>
        <dbReference type="ARBA" id="ARBA00022801"/>
    </source>
</evidence>
<dbReference type="STRING" id="5762.D2V8U9"/>
<keyword evidence="1" id="KW-0540">Nuclease</keyword>
<dbReference type="EMBL" id="GG738857">
    <property type="protein sequence ID" value="EFC46756.1"/>
    <property type="molecule type" value="Genomic_DNA"/>
</dbReference>
<dbReference type="InterPro" id="IPR036866">
    <property type="entry name" value="RibonucZ/Hydroxyglut_hydro"/>
</dbReference>